<dbReference type="KEGG" id="lpar:FAM21731_00923"/>
<proteinExistence type="predicted"/>
<organism evidence="4 5">
    <name type="scientific">Lentilactobacillus parabuchneri</name>
    <dbReference type="NCBI Taxonomy" id="152331"/>
    <lineage>
        <taxon>Bacteria</taxon>
        <taxon>Bacillati</taxon>
        <taxon>Bacillota</taxon>
        <taxon>Bacilli</taxon>
        <taxon>Lactobacillales</taxon>
        <taxon>Lactobacillaceae</taxon>
        <taxon>Lentilactobacillus</taxon>
    </lineage>
</organism>
<gene>
    <name evidence="4" type="ORF">FAM23169_00874</name>
    <name evidence="3" type="ORF">GKC44_02725</name>
</gene>
<comment type="caution">
    <text evidence="4">The sequence shown here is derived from an EMBL/GenBank/DDBJ whole genome shotgun (WGS) entry which is preliminary data.</text>
</comment>
<feature type="compositionally biased region" description="Polar residues" evidence="1">
    <location>
        <begin position="45"/>
        <end position="73"/>
    </location>
</feature>
<sequence>MKHRQHHSKLLIVLALIVAAMIGGGVTTWYFKSQVQPQTQQTSQATLRKSASRSSTKVAKTPSSTHMASTTKTSLPAKGSTVQYVDILDNPKYSSIAKQVKISFSLSEPAGNDIDSRIDIHVDNTSGYPVMVDMNALSIDTLADTNMRTYANNTSGVIYPSDKNNSYVTTNVFSMQGDVFNPDHFPAIIRYYDHDNYKNIPIAVNYHMDDPNGGSTSTVQQDGYAMMHHFKHTIYTPELKWSPPATVQFFKSHRSMWEMANRFQVYNPGENQRIGGWTKYE</sequence>
<feature type="transmembrane region" description="Helical" evidence="2">
    <location>
        <begin position="12"/>
        <end position="31"/>
    </location>
</feature>
<dbReference type="AlphaFoldDB" id="A0A1X1FFS3"/>
<evidence type="ECO:0000256" key="1">
    <source>
        <dbReference type="SAM" id="MobiDB-lite"/>
    </source>
</evidence>
<keyword evidence="2" id="KW-0812">Transmembrane</keyword>
<dbReference type="Proteomes" id="UP000491237">
    <property type="component" value="Unassembled WGS sequence"/>
</dbReference>
<evidence type="ECO:0000313" key="3">
    <source>
        <dbReference type="EMBL" id="MSE20189.1"/>
    </source>
</evidence>
<dbReference type="EMBL" id="MSBD01000019">
    <property type="protein sequence ID" value="ORN30254.1"/>
    <property type="molecule type" value="Genomic_DNA"/>
</dbReference>
<evidence type="ECO:0000313" key="4">
    <source>
        <dbReference type="EMBL" id="ORN30254.1"/>
    </source>
</evidence>
<dbReference type="RefSeq" id="WP_057911363.1">
    <property type="nucleotide sequence ID" value="NZ_CAURXG010000001.1"/>
</dbReference>
<dbReference type="EMBL" id="WKKY01000029">
    <property type="protein sequence ID" value="MSE20189.1"/>
    <property type="molecule type" value="Genomic_DNA"/>
</dbReference>
<reference evidence="3 6" key="2">
    <citation type="submission" date="2019-11" db="EMBL/GenBank/DDBJ databases">
        <title>Draft Genome Sequence of Plant Growth-Promoting Rhizosphere-Associated Bacteria.</title>
        <authorList>
            <person name="Vasilyev I.Y."/>
            <person name="Radchenko V."/>
            <person name="Ilnitskaya E.V."/>
        </authorList>
    </citation>
    <scope>NUCLEOTIDE SEQUENCE [LARGE SCALE GENOMIC DNA]</scope>
    <source>
        <strain evidence="3 6">VRA_07sq_f</strain>
    </source>
</reference>
<evidence type="ECO:0000256" key="2">
    <source>
        <dbReference type="SAM" id="Phobius"/>
    </source>
</evidence>
<evidence type="ECO:0000313" key="5">
    <source>
        <dbReference type="Proteomes" id="UP000193009"/>
    </source>
</evidence>
<feature type="region of interest" description="Disordered" evidence="1">
    <location>
        <begin position="42"/>
        <end position="73"/>
    </location>
</feature>
<protein>
    <submittedName>
        <fullName evidence="4">Uncharacterized protein</fullName>
    </submittedName>
</protein>
<dbReference type="Proteomes" id="UP000193009">
    <property type="component" value="Unassembled WGS sequence"/>
</dbReference>
<keyword evidence="2" id="KW-1133">Transmembrane helix</keyword>
<accession>A0A1X1FFS3</accession>
<evidence type="ECO:0000313" key="6">
    <source>
        <dbReference type="Proteomes" id="UP000491237"/>
    </source>
</evidence>
<keyword evidence="5" id="KW-1185">Reference proteome</keyword>
<keyword evidence="2" id="KW-0472">Membrane</keyword>
<dbReference type="GeneID" id="69802705"/>
<name>A0A1X1FFS3_9LACO</name>
<reference evidence="4 5" key="1">
    <citation type="journal article" date="2017" name="Front. Microbiol.">
        <title>The Histidine Decarboxylase Gene Cluster of Lactobacillus parabuchneri Was Gained by Horizontal Gene Transfer and Is Mobile within the Species.</title>
        <authorList>
            <person name="Wuthrich D."/>
            <person name="Berthoud H."/>
            <person name="Wechsler D."/>
            <person name="Eugster E."/>
            <person name="Irmler S."/>
            <person name="Bruggmann R."/>
        </authorList>
    </citation>
    <scope>NUCLEOTIDE SEQUENCE [LARGE SCALE GENOMIC DNA]</scope>
    <source>
        <strain evidence="4 5">FAM23169</strain>
    </source>
</reference>